<sequence>MDMLRTAFNVITLEQFSEDRVRIGKVIDAVIYCMASEERLTRDFLQFLPNLQTVCFIFRGIDQTEVELLRERGIKWTALPDVQSDSCADLVFGLILASSRRIVEDYRLAGAVRARDANLYKGCYLFLGREVSGSTLGIIGMGSIGYKVAERAKGFHMNVLYHNRRKRSDKDEAEVGAKYFSNLRDMLPLVDTLVIACPLTPETKSVIGAEEFEMMK</sequence>
<keyword evidence="2" id="KW-0560">Oxidoreductase</keyword>
<evidence type="ECO:0000256" key="1">
    <source>
        <dbReference type="ARBA" id="ARBA00005854"/>
    </source>
</evidence>
<dbReference type="InterPro" id="IPR029752">
    <property type="entry name" value="D-isomer_DH_CS1"/>
</dbReference>
<dbReference type="InterPro" id="IPR050223">
    <property type="entry name" value="D-isomer_2-hydroxyacid_DH"/>
</dbReference>
<evidence type="ECO:0000259" key="3">
    <source>
        <dbReference type="Pfam" id="PF02826"/>
    </source>
</evidence>
<evidence type="ECO:0000256" key="2">
    <source>
        <dbReference type="ARBA" id="ARBA00023002"/>
    </source>
</evidence>
<dbReference type="EMBL" id="JAIZAY010000005">
    <property type="protein sequence ID" value="KAJ8041582.1"/>
    <property type="molecule type" value="Genomic_DNA"/>
</dbReference>
<dbReference type="SUPFAM" id="SSF51735">
    <property type="entry name" value="NAD(P)-binding Rossmann-fold domains"/>
    <property type="match status" value="1"/>
</dbReference>
<dbReference type="GO" id="GO:0016618">
    <property type="term" value="F:hydroxypyruvate reductase [NAD(P)H] activity"/>
    <property type="evidence" value="ECO:0007669"/>
    <property type="project" value="TreeGrafter"/>
</dbReference>
<dbReference type="SUPFAM" id="SSF52283">
    <property type="entry name" value="Formate/glycerate dehydrogenase catalytic domain-like"/>
    <property type="match status" value="1"/>
</dbReference>
<reference evidence="4" key="1">
    <citation type="submission" date="2021-10" db="EMBL/GenBank/DDBJ databases">
        <title>Tropical sea cucumber genome reveals ecological adaptation and Cuvierian tubules defense mechanism.</title>
        <authorList>
            <person name="Chen T."/>
        </authorList>
    </citation>
    <scope>NUCLEOTIDE SEQUENCE</scope>
    <source>
        <strain evidence="4">Nanhai2018</strain>
        <tissue evidence="4">Muscle</tissue>
    </source>
</reference>
<comment type="similarity">
    <text evidence="1">Belongs to the D-isomer specific 2-hydroxyacid dehydrogenase family.</text>
</comment>
<organism evidence="4 5">
    <name type="scientific">Holothuria leucospilota</name>
    <name type="common">Black long sea cucumber</name>
    <name type="synonym">Mertensiothuria leucospilota</name>
    <dbReference type="NCBI Taxonomy" id="206669"/>
    <lineage>
        <taxon>Eukaryota</taxon>
        <taxon>Metazoa</taxon>
        <taxon>Echinodermata</taxon>
        <taxon>Eleutherozoa</taxon>
        <taxon>Echinozoa</taxon>
        <taxon>Holothuroidea</taxon>
        <taxon>Aspidochirotacea</taxon>
        <taxon>Aspidochirotida</taxon>
        <taxon>Holothuriidae</taxon>
        <taxon>Holothuria</taxon>
    </lineage>
</organism>
<dbReference type="AlphaFoldDB" id="A0A9Q1CA76"/>
<gene>
    <name evidence="4" type="ORF">HOLleu_12441</name>
</gene>
<protein>
    <submittedName>
        <fullName evidence="4">Hydroxyphenylpyruvate reductase</fullName>
    </submittedName>
</protein>
<dbReference type="GO" id="GO:0051287">
    <property type="term" value="F:NAD binding"/>
    <property type="evidence" value="ECO:0007669"/>
    <property type="project" value="InterPro"/>
</dbReference>
<dbReference type="PROSITE" id="PS00065">
    <property type="entry name" value="D_2_HYDROXYACID_DH_1"/>
    <property type="match status" value="1"/>
</dbReference>
<proteinExistence type="inferred from homology"/>
<accession>A0A9Q1CA76</accession>
<name>A0A9Q1CA76_HOLLE</name>
<dbReference type="GO" id="GO:0030267">
    <property type="term" value="F:glyoxylate reductase (NADPH) activity"/>
    <property type="evidence" value="ECO:0007669"/>
    <property type="project" value="TreeGrafter"/>
</dbReference>
<feature type="domain" description="D-isomer specific 2-hydroxyacid dehydrogenase NAD-binding" evidence="3">
    <location>
        <begin position="93"/>
        <end position="216"/>
    </location>
</feature>
<dbReference type="OrthoDB" id="298012at2759"/>
<dbReference type="Proteomes" id="UP001152320">
    <property type="component" value="Chromosome 5"/>
</dbReference>
<dbReference type="Pfam" id="PF02826">
    <property type="entry name" value="2-Hacid_dh_C"/>
    <property type="match status" value="1"/>
</dbReference>
<dbReference type="InterPro" id="IPR036291">
    <property type="entry name" value="NAD(P)-bd_dom_sf"/>
</dbReference>
<evidence type="ECO:0000313" key="5">
    <source>
        <dbReference type="Proteomes" id="UP001152320"/>
    </source>
</evidence>
<dbReference type="Gene3D" id="3.40.50.720">
    <property type="entry name" value="NAD(P)-binding Rossmann-like Domain"/>
    <property type="match status" value="2"/>
</dbReference>
<evidence type="ECO:0000313" key="4">
    <source>
        <dbReference type="EMBL" id="KAJ8041582.1"/>
    </source>
</evidence>
<keyword evidence="5" id="KW-1185">Reference proteome</keyword>
<dbReference type="PANTHER" id="PTHR10996">
    <property type="entry name" value="2-HYDROXYACID DEHYDROGENASE-RELATED"/>
    <property type="match status" value="1"/>
</dbReference>
<dbReference type="InterPro" id="IPR006140">
    <property type="entry name" value="D-isomer_DH_NAD-bd"/>
</dbReference>
<comment type="caution">
    <text evidence="4">The sequence shown here is derived from an EMBL/GenBank/DDBJ whole genome shotgun (WGS) entry which is preliminary data.</text>
</comment>
<dbReference type="GO" id="GO:0005829">
    <property type="term" value="C:cytosol"/>
    <property type="evidence" value="ECO:0007669"/>
    <property type="project" value="TreeGrafter"/>
</dbReference>
<dbReference type="PANTHER" id="PTHR10996:SF257">
    <property type="entry name" value="GLYOXYLATE REDUCTASE 1"/>
    <property type="match status" value="1"/>
</dbReference>